<name>A0A1Y2H9M6_9FUNG</name>
<feature type="transmembrane region" description="Helical" evidence="2">
    <location>
        <begin position="727"/>
        <end position="754"/>
    </location>
</feature>
<organism evidence="4 5">
    <name type="scientific">Catenaria anguillulae PL171</name>
    <dbReference type="NCBI Taxonomy" id="765915"/>
    <lineage>
        <taxon>Eukaryota</taxon>
        <taxon>Fungi</taxon>
        <taxon>Fungi incertae sedis</taxon>
        <taxon>Blastocladiomycota</taxon>
        <taxon>Blastocladiomycetes</taxon>
        <taxon>Blastocladiales</taxon>
        <taxon>Catenariaceae</taxon>
        <taxon>Catenaria</taxon>
    </lineage>
</organism>
<reference evidence="4 5" key="1">
    <citation type="submission" date="2016-07" db="EMBL/GenBank/DDBJ databases">
        <title>Pervasive Adenine N6-methylation of Active Genes in Fungi.</title>
        <authorList>
            <consortium name="DOE Joint Genome Institute"/>
            <person name="Mondo S.J."/>
            <person name="Dannebaum R.O."/>
            <person name="Kuo R.C."/>
            <person name="Labutti K."/>
            <person name="Haridas S."/>
            <person name="Kuo A."/>
            <person name="Salamov A."/>
            <person name="Ahrendt S.R."/>
            <person name="Lipzen A."/>
            <person name="Sullivan W."/>
            <person name="Andreopoulos W.B."/>
            <person name="Clum A."/>
            <person name="Lindquist E."/>
            <person name="Daum C."/>
            <person name="Ramamoorthy G.K."/>
            <person name="Gryganskyi A."/>
            <person name="Culley D."/>
            <person name="Magnuson J.K."/>
            <person name="James T.Y."/>
            <person name="O'Malley M.A."/>
            <person name="Stajich J.E."/>
            <person name="Spatafora J.W."/>
            <person name="Visel A."/>
            <person name="Grigoriev I.V."/>
        </authorList>
    </citation>
    <scope>NUCLEOTIDE SEQUENCE [LARGE SCALE GENOMIC DNA]</scope>
    <source>
        <strain evidence="4 5">PL171</strain>
    </source>
</reference>
<feature type="compositionally biased region" description="Low complexity" evidence="1">
    <location>
        <begin position="602"/>
        <end position="624"/>
    </location>
</feature>
<evidence type="ECO:0000313" key="5">
    <source>
        <dbReference type="Proteomes" id="UP000193411"/>
    </source>
</evidence>
<comment type="caution">
    <text evidence="4">The sequence shown here is derived from an EMBL/GenBank/DDBJ whole genome shotgun (WGS) entry which is preliminary data.</text>
</comment>
<accession>A0A1Y2H9M6</accession>
<keyword evidence="2" id="KW-1133">Transmembrane helix</keyword>
<feature type="region of interest" description="Disordered" evidence="1">
    <location>
        <begin position="225"/>
        <end position="312"/>
    </location>
</feature>
<dbReference type="InterPro" id="IPR057352">
    <property type="entry name" value="TPR_TmcB/C"/>
</dbReference>
<evidence type="ECO:0000259" key="3">
    <source>
        <dbReference type="Pfam" id="PF25474"/>
    </source>
</evidence>
<feature type="region of interest" description="Disordered" evidence="1">
    <location>
        <begin position="688"/>
        <end position="709"/>
    </location>
</feature>
<feature type="domain" description="TmcB/TmcC TPR repeats" evidence="3">
    <location>
        <begin position="479"/>
        <end position="583"/>
    </location>
</feature>
<feature type="transmembrane region" description="Helical" evidence="2">
    <location>
        <begin position="1254"/>
        <end position="1278"/>
    </location>
</feature>
<feature type="transmembrane region" description="Helical" evidence="2">
    <location>
        <begin position="55"/>
        <end position="73"/>
    </location>
</feature>
<dbReference type="OrthoDB" id="5565391at2759"/>
<dbReference type="InterPro" id="IPR052994">
    <property type="entry name" value="Tiny_macrocysts_regulators"/>
</dbReference>
<dbReference type="EMBL" id="MCFL01000065">
    <property type="protein sequence ID" value="ORZ31215.1"/>
    <property type="molecule type" value="Genomic_DNA"/>
</dbReference>
<evidence type="ECO:0000313" key="4">
    <source>
        <dbReference type="EMBL" id="ORZ31215.1"/>
    </source>
</evidence>
<evidence type="ECO:0000256" key="1">
    <source>
        <dbReference type="SAM" id="MobiDB-lite"/>
    </source>
</evidence>
<dbReference type="PANTHER" id="PTHR31600">
    <property type="entry name" value="TINY MACROCYSTS PROTEIN B-RELATED"/>
    <property type="match status" value="1"/>
</dbReference>
<keyword evidence="2" id="KW-0812">Transmembrane</keyword>
<feature type="compositionally biased region" description="Polar residues" evidence="1">
    <location>
        <begin position="592"/>
        <end position="601"/>
    </location>
</feature>
<gene>
    <name evidence="4" type="ORF">BCR44DRAFT_1277797</name>
</gene>
<feature type="region of interest" description="Disordered" evidence="1">
    <location>
        <begin position="582"/>
        <end position="629"/>
    </location>
</feature>
<protein>
    <recommendedName>
        <fullName evidence="3">TmcB/TmcC TPR repeats domain-containing protein</fullName>
    </recommendedName>
</protein>
<evidence type="ECO:0000256" key="2">
    <source>
        <dbReference type="SAM" id="Phobius"/>
    </source>
</evidence>
<proteinExistence type="predicted"/>
<feature type="compositionally biased region" description="Polar residues" evidence="1">
    <location>
        <begin position="237"/>
        <end position="257"/>
    </location>
</feature>
<feature type="compositionally biased region" description="Polar residues" evidence="1">
    <location>
        <begin position="285"/>
        <end position="299"/>
    </location>
</feature>
<keyword evidence="2" id="KW-0472">Membrane</keyword>
<dbReference type="Proteomes" id="UP000193411">
    <property type="component" value="Unassembled WGS sequence"/>
</dbReference>
<dbReference type="Pfam" id="PF25474">
    <property type="entry name" value="TPR_TmcB"/>
    <property type="match status" value="1"/>
</dbReference>
<dbReference type="PANTHER" id="PTHR31600:SF2">
    <property type="entry name" value="GAMETE ENRICHED GENE 10 PROTEIN-RELATED"/>
    <property type="match status" value="1"/>
</dbReference>
<feature type="transmembrane region" description="Helical" evidence="2">
    <location>
        <begin position="920"/>
        <end position="944"/>
    </location>
</feature>
<feature type="transmembrane region" description="Helical" evidence="2">
    <location>
        <begin position="117"/>
        <end position="137"/>
    </location>
</feature>
<feature type="transmembrane region" description="Helical" evidence="2">
    <location>
        <begin position="93"/>
        <end position="111"/>
    </location>
</feature>
<sequence>MCLTESNSIARQFIETDPASKSPVSKAHSRTNVIDSIVRLLLVLGDVTLYKASDAYHWVFMAVSTVLLMYLSWHMSRTQPYYNLRTTAFRSGMCMATACAMVCAMFLRGFIGFDSKGYWVALVPSAVVGFIAGAGFAHGHNRQFLRRTVRTWHRIMREEGEFKSAVSSEASLAATQQPLIASAPIANQPSTPVTSALIGYDAKINTSGSLKRTRTTSAAAVLRTAPMSPAGPRISPRPTSGTSPLKISISAETSTDSLPGMPPVTAPVPQAKAHESTLESPLPSPNGQTRTSPILTRTTRPFGPNAAGAGDTLAETSSGALLPVPPATTLQKRSPSSSKLQLMIPTAEESDRVISSVLRGTSTEALNAVRERAPRRRLNVFDSPLEVEVCIRFIRESPTDKQITIGLHLLERGLLEFPSDPMLLLLAATYLSTYYGQEGEKIAESLMKELESARQVPLDVKFLGYCRERSLQNAGAHVLDKVALDSLDRESRFHHLRAMYAIRDAWECVRTKASAERLAEVTAKLAFHRTRASNCYARLLARNSRDKNSLRLFAQYTSTVEQDQLRAQQVIDLADDVEAREAKNSNDRFGSGDNNLDSLENLSVPSLPDSLPSESSEGSPKGLSHNSSGIANASLAPIAGTSEKVPNEPAANPLMITGTINRATFHSNVPTAPSSTNRQNSNNALTLRKAASQHGSQTSGTSVSRSQRQRASLRRVMEIRLTRPLQAAWHTGALIVVFLAALIIGFVLCLNFMALSNDSIATDFTQTRIGRRAVIRMVEGIRQMAYGSAINSNIEYQAGVATVRTNYNAMVATVLPILNRLEAANFAKTPHFRLYNRIVVNATRIDYVPIMVSPTELSTIVLQAGALALGYTANGTLTPQVATTVSEFSFLFENLFGILAASKELPVTGIRAYNQIGAEVSMYLIIIMAVSLLALFAVGLIVYFRVTLAYFRRESQVHGLLLGIHTKIASGLVTNMDEEIESFREIIQEDEAQELDHSLIDLTNGGSGVGSADAISGDAGMATSGGGSFGGKGSRSSAVAKATGRQQKFVTPLLACVIGIGVIVVALFTVTLSSLQVEVDLQRLLDVSDRRYYANAMRVTGREAVAGPLAGFVQTESLIQNLRTYLVEADEIHQRLLKDPTGLSIQVPELTALPRNCTLPTSCNFVPENPAIGFTRTLASLPFNIEFTRLLDTGRYFVDQLLDLNARQTIRTSEAFMYWQLMEAISLDIEDRSRELEIGAQARLIARLAIARSWIMVTFVLLIVASVAAFACFVLLGVNTLKREAAGLVLLLHMVPTSAFKDMPELAHFLETGGLTLMT</sequence>
<feature type="transmembrane region" description="Helical" evidence="2">
    <location>
        <begin position="1053"/>
        <end position="1075"/>
    </location>
</feature>
<keyword evidence="5" id="KW-1185">Reference proteome</keyword>